<accession>A0A1Q5UI42</accession>
<organism evidence="3 4">
    <name type="scientific">Penicillium subrubescens</name>
    <dbReference type="NCBI Taxonomy" id="1316194"/>
    <lineage>
        <taxon>Eukaryota</taxon>
        <taxon>Fungi</taxon>
        <taxon>Dikarya</taxon>
        <taxon>Ascomycota</taxon>
        <taxon>Pezizomycotina</taxon>
        <taxon>Eurotiomycetes</taxon>
        <taxon>Eurotiomycetidae</taxon>
        <taxon>Eurotiales</taxon>
        <taxon>Aspergillaceae</taxon>
        <taxon>Penicillium</taxon>
    </lineage>
</organism>
<keyword evidence="4" id="KW-1185">Reference proteome</keyword>
<feature type="compositionally biased region" description="Low complexity" evidence="1">
    <location>
        <begin position="53"/>
        <end position="73"/>
    </location>
</feature>
<dbReference type="STRING" id="1316194.A0A1Q5UI42"/>
<proteinExistence type="predicted"/>
<dbReference type="EMBL" id="MNBE01000245">
    <property type="protein sequence ID" value="OKP12132.1"/>
    <property type="molecule type" value="Genomic_DNA"/>
</dbReference>
<evidence type="ECO:0000256" key="1">
    <source>
        <dbReference type="SAM" id="MobiDB-lite"/>
    </source>
</evidence>
<feature type="chain" id="PRO_5010334054" evidence="2">
    <location>
        <begin position="22"/>
        <end position="73"/>
    </location>
</feature>
<evidence type="ECO:0000256" key="2">
    <source>
        <dbReference type="SAM" id="SignalP"/>
    </source>
</evidence>
<sequence>MRYTLINGLLLLAISPFTSLALPVDPNNQGGQWDPSGQYRKGHYDSNGHFIPEEGSNQVGGNENGQNYQNGQN</sequence>
<feature type="region of interest" description="Disordered" evidence="1">
    <location>
        <begin position="24"/>
        <end position="73"/>
    </location>
</feature>
<gene>
    <name evidence="3" type="ORF">PENSUB_2292</name>
</gene>
<evidence type="ECO:0000313" key="4">
    <source>
        <dbReference type="Proteomes" id="UP000186955"/>
    </source>
</evidence>
<comment type="caution">
    <text evidence="3">The sequence shown here is derived from an EMBL/GenBank/DDBJ whole genome shotgun (WGS) entry which is preliminary data.</text>
</comment>
<dbReference type="Proteomes" id="UP000186955">
    <property type="component" value="Unassembled WGS sequence"/>
</dbReference>
<keyword evidence="2" id="KW-0732">Signal</keyword>
<reference evidence="3 4" key="1">
    <citation type="submission" date="2016-10" db="EMBL/GenBank/DDBJ databases">
        <title>Genome sequence of the ascomycete fungus Penicillium subrubescens.</title>
        <authorList>
            <person name="De Vries R.P."/>
            <person name="Peng M."/>
            <person name="Dilokpimol A."/>
            <person name="Hilden K."/>
            <person name="Makela M.R."/>
            <person name="Grigoriev I."/>
            <person name="Riley R."/>
            <person name="Granchi Z."/>
        </authorList>
    </citation>
    <scope>NUCLEOTIDE SEQUENCE [LARGE SCALE GENOMIC DNA]</scope>
    <source>
        <strain evidence="3 4">CBS 132785</strain>
    </source>
</reference>
<protein>
    <submittedName>
        <fullName evidence="3">Uncharacterized protein</fullName>
    </submittedName>
</protein>
<dbReference type="AlphaFoldDB" id="A0A1Q5UI42"/>
<feature type="signal peptide" evidence="2">
    <location>
        <begin position="1"/>
        <end position="21"/>
    </location>
</feature>
<evidence type="ECO:0000313" key="3">
    <source>
        <dbReference type="EMBL" id="OKP12132.1"/>
    </source>
</evidence>
<name>A0A1Q5UI42_9EURO</name>